<evidence type="ECO:0000256" key="1">
    <source>
        <dbReference type="ARBA" id="ARBA00022491"/>
    </source>
</evidence>
<dbReference type="RefSeq" id="WP_060749722.1">
    <property type="nucleotide sequence ID" value="NZ_LRPH01000035.1"/>
</dbReference>
<proteinExistence type="predicted"/>
<dbReference type="PANTHER" id="PTHR43479:SF11">
    <property type="entry name" value="ACREF_ENVCD OPERON REPRESSOR-RELATED"/>
    <property type="match status" value="1"/>
</dbReference>
<dbReference type="InterPro" id="IPR009057">
    <property type="entry name" value="Homeodomain-like_sf"/>
</dbReference>
<dbReference type="Gene3D" id="1.10.357.10">
    <property type="entry name" value="Tetracycline Repressor, domain 2"/>
    <property type="match status" value="1"/>
</dbReference>
<dbReference type="EMBL" id="LRPH01000035">
    <property type="protein sequence ID" value="KWU65536.1"/>
    <property type="molecule type" value="Genomic_DNA"/>
</dbReference>
<dbReference type="InterPro" id="IPR050624">
    <property type="entry name" value="HTH-type_Tx_Regulator"/>
</dbReference>
<dbReference type="Pfam" id="PF00440">
    <property type="entry name" value="TetR_N"/>
    <property type="match status" value="1"/>
</dbReference>
<evidence type="ECO:0000313" key="6">
    <source>
        <dbReference type="Proteomes" id="UP000065797"/>
    </source>
</evidence>
<feature type="DNA-binding region" description="H-T-H motif" evidence="3">
    <location>
        <begin position="33"/>
        <end position="52"/>
    </location>
</feature>
<dbReference type="SUPFAM" id="SSF46689">
    <property type="entry name" value="Homeodomain-like"/>
    <property type="match status" value="1"/>
</dbReference>
<dbReference type="InterPro" id="IPR001647">
    <property type="entry name" value="HTH_TetR"/>
</dbReference>
<protein>
    <submittedName>
        <fullName evidence="5">TetR family transcriptional regulator</fullName>
    </submittedName>
</protein>
<reference evidence="5 6" key="1">
    <citation type="submission" date="2016-01" db="EMBL/GenBank/DDBJ databases">
        <authorList>
            <person name="McClelland M."/>
            <person name="Jain A."/>
            <person name="Saraogi P."/>
            <person name="Mendelson R."/>
            <person name="Westerman R."/>
            <person name="SanMiguel P."/>
            <person name="Csonka L."/>
        </authorList>
    </citation>
    <scope>NUCLEOTIDE SEQUENCE [LARGE SCALE GENOMIC DNA]</scope>
    <source>
        <strain evidence="5 6">PE8-15</strain>
    </source>
</reference>
<dbReference type="GO" id="GO:0003677">
    <property type="term" value="F:DNA binding"/>
    <property type="evidence" value="ECO:0007669"/>
    <property type="project" value="UniProtKB-UniRule"/>
</dbReference>
<evidence type="ECO:0000259" key="4">
    <source>
        <dbReference type="PROSITE" id="PS50977"/>
    </source>
</evidence>
<keyword evidence="1" id="KW-0678">Repressor</keyword>
<dbReference type="Proteomes" id="UP000065797">
    <property type="component" value="Unassembled WGS sequence"/>
</dbReference>
<dbReference type="PRINTS" id="PR00455">
    <property type="entry name" value="HTHTETR"/>
</dbReference>
<dbReference type="PANTHER" id="PTHR43479">
    <property type="entry name" value="ACREF/ENVCD OPERON REPRESSOR-RELATED"/>
    <property type="match status" value="1"/>
</dbReference>
<feature type="domain" description="HTH tetR-type" evidence="4">
    <location>
        <begin position="10"/>
        <end position="70"/>
    </location>
</feature>
<organism evidence="5 6">
    <name type="scientific">Bacillus mycoides</name>
    <dbReference type="NCBI Taxonomy" id="1405"/>
    <lineage>
        <taxon>Bacteria</taxon>
        <taxon>Bacillati</taxon>
        <taxon>Bacillota</taxon>
        <taxon>Bacilli</taxon>
        <taxon>Bacillales</taxon>
        <taxon>Bacillaceae</taxon>
        <taxon>Bacillus</taxon>
        <taxon>Bacillus cereus group</taxon>
    </lineage>
</organism>
<evidence type="ECO:0000256" key="2">
    <source>
        <dbReference type="ARBA" id="ARBA00023125"/>
    </source>
</evidence>
<comment type="caution">
    <text evidence="5">The sequence shown here is derived from an EMBL/GenBank/DDBJ whole genome shotgun (WGS) entry which is preliminary data.</text>
</comment>
<evidence type="ECO:0000313" key="5">
    <source>
        <dbReference type="EMBL" id="KWU65536.1"/>
    </source>
</evidence>
<keyword evidence="2 3" id="KW-0238">DNA-binding</keyword>
<dbReference type="AlphaFoldDB" id="A0A125PNW8"/>
<sequence length="199" mass="23258">MARISSEQRKQIHENLLFKSKELFIQYGFSKTSIDDIVNACGIAKGSFYSYYSSKEELFYAVLRKEEEVKNTIISEIMCESLPPKELLIRFFELSFKTIEQNPFLQSLYQRGEYDRIVKRLPKELLDKHAKEDLDSSLAFVKFLQEKGVTEDDPEVLIGLFRTTILIPLHRQEIGEPTFSKMMKKMIECLSEGLTKHKE</sequence>
<evidence type="ECO:0000256" key="3">
    <source>
        <dbReference type="PROSITE-ProRule" id="PRU00335"/>
    </source>
</evidence>
<name>A0A125PNW8_BACMY</name>
<accession>A0A125PNW8</accession>
<dbReference type="PROSITE" id="PS50977">
    <property type="entry name" value="HTH_TETR_2"/>
    <property type="match status" value="1"/>
</dbReference>
<gene>
    <name evidence="5" type="ORF">AWW70_09925</name>
</gene>